<sequence length="139" mass="16245">MTDISHLSGRDRRIPEALLTRARQLRQQQTPSEQILWECLRARRLNGVKFRRQHNIGQFIADFYCHEARLVIELDGSIHHSRTEQDAERDAWMQACGLRVLRMTNEDVQNHLEFVLTEVLGQVSKSLTSGLPCMYKSER</sequence>
<evidence type="ECO:0000313" key="3">
    <source>
        <dbReference type="Proteomes" id="UP000636505"/>
    </source>
</evidence>
<comment type="caution">
    <text evidence="2">The sequence shown here is derived from an EMBL/GenBank/DDBJ whole genome shotgun (WGS) entry which is preliminary data.</text>
</comment>
<organism evidence="2 3">
    <name type="scientific">Vasconcelosia minhoensis LEGE 07310</name>
    <dbReference type="NCBI Taxonomy" id="915328"/>
    <lineage>
        <taxon>Bacteria</taxon>
        <taxon>Bacillati</taxon>
        <taxon>Cyanobacteriota</taxon>
        <taxon>Cyanophyceae</taxon>
        <taxon>Nodosilineales</taxon>
        <taxon>Cymatolegaceae</taxon>
        <taxon>Vasconcelosia</taxon>
        <taxon>Vasconcelosia minhoensis</taxon>
    </lineage>
</organism>
<dbReference type="Gene3D" id="3.40.960.10">
    <property type="entry name" value="VSR Endonuclease"/>
    <property type="match status" value="1"/>
</dbReference>
<dbReference type="GO" id="GO:0004519">
    <property type="term" value="F:endonuclease activity"/>
    <property type="evidence" value="ECO:0007669"/>
    <property type="project" value="UniProtKB-KW"/>
</dbReference>
<dbReference type="PANTHER" id="PTHR38590">
    <property type="entry name" value="BLL0828 PROTEIN"/>
    <property type="match status" value="1"/>
</dbReference>
<dbReference type="SUPFAM" id="SSF52980">
    <property type="entry name" value="Restriction endonuclease-like"/>
    <property type="match status" value="1"/>
</dbReference>
<proteinExistence type="predicted"/>
<dbReference type="RefSeq" id="WP_193906428.1">
    <property type="nucleotide sequence ID" value="NZ_JADEXG010000018.1"/>
</dbReference>
<evidence type="ECO:0000259" key="1">
    <source>
        <dbReference type="Pfam" id="PF04480"/>
    </source>
</evidence>
<dbReference type="CDD" id="cd01038">
    <property type="entry name" value="Endonuclease_DUF559"/>
    <property type="match status" value="1"/>
</dbReference>
<dbReference type="InterPro" id="IPR007569">
    <property type="entry name" value="DUF559"/>
</dbReference>
<dbReference type="PANTHER" id="PTHR38590:SF1">
    <property type="entry name" value="BLL0828 PROTEIN"/>
    <property type="match status" value="1"/>
</dbReference>
<name>A0A8J7AM64_9CYAN</name>
<gene>
    <name evidence="2" type="ORF">IQ241_09600</name>
</gene>
<reference evidence="2" key="1">
    <citation type="submission" date="2020-10" db="EMBL/GenBank/DDBJ databases">
        <authorList>
            <person name="Castelo-Branco R."/>
            <person name="Eusebio N."/>
            <person name="Adriana R."/>
            <person name="Vieira A."/>
            <person name="Brugerolle De Fraissinette N."/>
            <person name="Rezende De Castro R."/>
            <person name="Schneider M.P."/>
            <person name="Vasconcelos V."/>
            <person name="Leao P.N."/>
        </authorList>
    </citation>
    <scope>NUCLEOTIDE SEQUENCE</scope>
    <source>
        <strain evidence="2">LEGE 07310</strain>
    </source>
</reference>
<dbReference type="InterPro" id="IPR047216">
    <property type="entry name" value="Endonuclease_DUF559_bact"/>
</dbReference>
<keyword evidence="3" id="KW-1185">Reference proteome</keyword>
<feature type="domain" description="DUF559" evidence="1">
    <location>
        <begin position="19"/>
        <end position="122"/>
    </location>
</feature>
<keyword evidence="2" id="KW-0255">Endonuclease</keyword>
<dbReference type="InterPro" id="IPR011335">
    <property type="entry name" value="Restrct_endonuc-II-like"/>
</dbReference>
<dbReference type="Proteomes" id="UP000636505">
    <property type="component" value="Unassembled WGS sequence"/>
</dbReference>
<protein>
    <submittedName>
        <fullName evidence="2">Endonuclease domain-containing protein</fullName>
    </submittedName>
</protein>
<accession>A0A8J7AM64</accession>
<dbReference type="EMBL" id="JADEXG010000018">
    <property type="protein sequence ID" value="MBE9077550.1"/>
    <property type="molecule type" value="Genomic_DNA"/>
</dbReference>
<dbReference type="Pfam" id="PF04480">
    <property type="entry name" value="DUF559"/>
    <property type="match status" value="1"/>
</dbReference>
<evidence type="ECO:0000313" key="2">
    <source>
        <dbReference type="EMBL" id="MBE9077550.1"/>
    </source>
</evidence>
<keyword evidence="2" id="KW-0378">Hydrolase</keyword>
<dbReference type="AlphaFoldDB" id="A0A8J7AM64"/>
<keyword evidence="2" id="KW-0540">Nuclease</keyword>